<name>A0ABX1VCT2_9PLAN</name>
<feature type="domain" description="Putative restriction endonuclease" evidence="1">
    <location>
        <begin position="34"/>
        <end position="190"/>
    </location>
</feature>
<dbReference type="InterPro" id="IPR008538">
    <property type="entry name" value="Uma2"/>
</dbReference>
<gene>
    <name evidence="2" type="ORF">LzC2_18400</name>
</gene>
<dbReference type="PANTHER" id="PTHR36558">
    <property type="entry name" value="GLR1098 PROTEIN"/>
    <property type="match status" value="1"/>
</dbReference>
<dbReference type="Pfam" id="PF05685">
    <property type="entry name" value="Uma2"/>
    <property type="match status" value="1"/>
</dbReference>
<reference evidence="2 3" key="1">
    <citation type="journal article" date="2020" name="Syst. Appl. Microbiol.">
        <title>Alienimonas chondri sp. nov., a novel planctomycete isolated from the biofilm of the red alga Chondrus crispus.</title>
        <authorList>
            <person name="Vitorino I."/>
            <person name="Albuquerque L."/>
            <person name="Wiegand S."/>
            <person name="Kallscheuer N."/>
            <person name="da Costa M.S."/>
            <person name="Lobo-da-Cunha A."/>
            <person name="Jogler C."/>
            <person name="Lage O.M."/>
        </authorList>
    </citation>
    <scope>NUCLEOTIDE SEQUENCE [LARGE SCALE GENOMIC DNA]</scope>
    <source>
        <strain evidence="2 3">LzC2</strain>
    </source>
</reference>
<dbReference type="RefSeq" id="WP_171186106.1">
    <property type="nucleotide sequence ID" value="NZ_WTPX01000049.1"/>
</dbReference>
<dbReference type="Proteomes" id="UP000609651">
    <property type="component" value="Unassembled WGS sequence"/>
</dbReference>
<evidence type="ECO:0000313" key="2">
    <source>
        <dbReference type="EMBL" id="NNJ25766.1"/>
    </source>
</evidence>
<sequence>MNAVLSPTVIDPPLWPDDLDPDAPPPVLPLMTRDEYLAFDRSALELRYEWIEGKVRLMSGGTRNHGRTSSNFARLLGNLFADRPLTVVSQGTRTHVPDGAYYYPDVVVEPTEPPIVAGLEDSITAALLIIEVLSPSTARTDRVEKRREYLRIPTLENYLIVQPNVREIVRLTRNGDRWGEKSFHDEEIDLPRFDVALPMDAIYEDCTPGERID</sequence>
<accession>A0ABX1VCT2</accession>
<protein>
    <recommendedName>
        <fullName evidence="1">Putative restriction endonuclease domain-containing protein</fullName>
    </recommendedName>
</protein>
<dbReference type="PANTHER" id="PTHR36558:SF1">
    <property type="entry name" value="RESTRICTION ENDONUCLEASE DOMAIN-CONTAINING PROTEIN-RELATED"/>
    <property type="match status" value="1"/>
</dbReference>
<dbReference type="InterPro" id="IPR012296">
    <property type="entry name" value="Nuclease_put_TT1808"/>
</dbReference>
<dbReference type="Gene3D" id="3.90.1570.10">
    <property type="entry name" value="tt1808, chain A"/>
    <property type="match status" value="1"/>
</dbReference>
<evidence type="ECO:0000313" key="3">
    <source>
        <dbReference type="Proteomes" id="UP000609651"/>
    </source>
</evidence>
<keyword evidence="3" id="KW-1185">Reference proteome</keyword>
<dbReference type="SUPFAM" id="SSF52980">
    <property type="entry name" value="Restriction endonuclease-like"/>
    <property type="match status" value="1"/>
</dbReference>
<dbReference type="InterPro" id="IPR011335">
    <property type="entry name" value="Restrct_endonuc-II-like"/>
</dbReference>
<dbReference type="EMBL" id="WTPX01000049">
    <property type="protein sequence ID" value="NNJ25766.1"/>
    <property type="molecule type" value="Genomic_DNA"/>
</dbReference>
<organism evidence="2 3">
    <name type="scientific">Alienimonas chondri</name>
    <dbReference type="NCBI Taxonomy" id="2681879"/>
    <lineage>
        <taxon>Bacteria</taxon>
        <taxon>Pseudomonadati</taxon>
        <taxon>Planctomycetota</taxon>
        <taxon>Planctomycetia</taxon>
        <taxon>Planctomycetales</taxon>
        <taxon>Planctomycetaceae</taxon>
        <taxon>Alienimonas</taxon>
    </lineage>
</organism>
<dbReference type="CDD" id="cd06260">
    <property type="entry name" value="DUF820-like"/>
    <property type="match status" value="1"/>
</dbReference>
<proteinExistence type="predicted"/>
<evidence type="ECO:0000259" key="1">
    <source>
        <dbReference type="Pfam" id="PF05685"/>
    </source>
</evidence>
<comment type="caution">
    <text evidence="2">The sequence shown here is derived from an EMBL/GenBank/DDBJ whole genome shotgun (WGS) entry which is preliminary data.</text>
</comment>